<proteinExistence type="predicted"/>
<comment type="caution">
    <text evidence="1">The sequence shown here is derived from an EMBL/GenBank/DDBJ whole genome shotgun (WGS) entry which is preliminary data.</text>
</comment>
<accession>A0A2W4QTJ3</accession>
<evidence type="ECO:0000313" key="1">
    <source>
        <dbReference type="EMBL" id="PZN75385.1"/>
    </source>
</evidence>
<evidence type="ECO:0000313" key="2">
    <source>
        <dbReference type="Proteomes" id="UP000249396"/>
    </source>
</evidence>
<gene>
    <name evidence="1" type="ORF">DM484_19010</name>
</gene>
<protein>
    <submittedName>
        <fullName evidence="1">Uncharacterized protein</fullName>
    </submittedName>
</protein>
<name>A0A2W4QTJ3_9GAMM</name>
<organism evidence="1 2">
    <name type="scientific">Candidatus Methylumidiphilus alinenensis</name>
    <dbReference type="NCBI Taxonomy" id="2202197"/>
    <lineage>
        <taxon>Bacteria</taxon>
        <taxon>Pseudomonadati</taxon>
        <taxon>Pseudomonadota</taxon>
        <taxon>Gammaproteobacteria</taxon>
        <taxon>Methylococcales</taxon>
        <taxon>Candidatus Methylumidiphilus</taxon>
    </lineage>
</organism>
<reference evidence="1 2" key="1">
    <citation type="journal article" date="2018" name="Aquat. Microb. Ecol.">
        <title>Gammaproteobacterial methanotrophs dominate.</title>
        <authorList>
            <person name="Rissanen A.J."/>
            <person name="Saarenheimo J."/>
            <person name="Tiirola M."/>
            <person name="Peura S."/>
            <person name="Aalto S.L."/>
            <person name="Karvinen A."/>
            <person name="Nykanen H."/>
        </authorList>
    </citation>
    <scope>NUCLEOTIDE SEQUENCE [LARGE SCALE GENOMIC DNA]</scope>
    <source>
        <strain evidence="1">AMbin10</strain>
    </source>
</reference>
<sequence length="335" mass="38349">MPIYRTKGHWRGDSMVNIVHLDSRQFHARLPDRDKLIDEDLVVKQVKSVVQKEAVKKINALKETLPPGEFAKGYDTLRLWDCLALLNDVPVIPKGVLAYIQHYPIKEGCSPVNLEPAGLVTREDVETGKVTVAKLESVDGKAGATPWMYAWHRNKLVYDNPLDRGHWLFRHRVDFTKQAVHVEIVGETHRAYFDGQWVSGDTAFCEKYRLAFGDDFVDIQGDSMYWEDRGLFVVPKGDASGCVVGQASSYFDEYDTTTSRSRIKTNGHLRSSWSPTLRQTRPRPFNACCRRLRDAPRSSASASRWNWTGKAVCCRWSRRSLWKHDRPPDRNSQAD</sequence>
<dbReference type="EMBL" id="QJPH01000387">
    <property type="protein sequence ID" value="PZN75385.1"/>
    <property type="molecule type" value="Genomic_DNA"/>
</dbReference>
<dbReference type="Proteomes" id="UP000249396">
    <property type="component" value="Unassembled WGS sequence"/>
</dbReference>
<dbReference type="AlphaFoldDB" id="A0A2W4QTJ3"/>